<evidence type="ECO:0000259" key="1">
    <source>
        <dbReference type="Pfam" id="PF03724"/>
    </source>
</evidence>
<sequence length="616" mass="69881">MLKKIILFITLFIFMSGNCQLYQQVWGSMLPIYTKQERPFSPIKKILSTPYITEVNPNTGNLYVVAVDGRKVVEYQQLNAISKSIYKNEESDPFSIESLKFDYNNDLIISGKTLNPNLSTSGAYIQKILQTNYSISSFVAKITLDGTIKWFTYFYDIPQNTISTAVDKDNNIYVLNRRSKTDVVSPSYFQETGDPNTIISHQDVITKLDQSGKHVWSTFYAKDQSKINAIIAGDKGLYVYGMHLANNNASSYFGTSGSFLEKTSATINNTSSVFLSKFGFDGVRLWSTYFGNEKSHIPFSVSSTVKNHSNMTVINDDVYFITGYNSFFLNNHATNNVFLDKPYASSENQTLSKFSGEGSRLWTTYLPMGGYLQKSLSGDKLFISTTVDQKRVNNILLATQNAYQFKSNGAQDIYTYSLSVDGKTLEYGSFYGFEGNDAGYSIPTFNGYYTIGHAKDYSDKKSFFATEAAPLKEFTFIDEGVYIGNFLSYFSEKEKSVEKSIWTFIDGKKWKLIKLNDWVDDFPDAYIQFDLAEKKASGNNGCNDFTGIFKPENERALISNLHTKRKKCKNDASSEIQTSMMKYLNDEELRFDVADQTLNFYKDNQLVMIFGLITEQ</sequence>
<evidence type="ECO:0000313" key="2">
    <source>
        <dbReference type="EMBL" id="KAA5532775.1"/>
    </source>
</evidence>
<dbReference type="Gene3D" id="2.40.128.270">
    <property type="match status" value="1"/>
</dbReference>
<dbReference type="InterPro" id="IPR038670">
    <property type="entry name" value="HslJ-like_sf"/>
</dbReference>
<comment type="caution">
    <text evidence="2">The sequence shown here is derived from an EMBL/GenBank/DDBJ whole genome shotgun (WGS) entry which is preliminary data.</text>
</comment>
<dbReference type="Proteomes" id="UP000325141">
    <property type="component" value="Unassembled WGS sequence"/>
</dbReference>
<dbReference type="InterPro" id="IPR005184">
    <property type="entry name" value="DUF306_Meta_HslJ"/>
</dbReference>
<protein>
    <submittedName>
        <fullName evidence="2">META domain-containing protein</fullName>
    </submittedName>
</protein>
<dbReference type="Pfam" id="PF03724">
    <property type="entry name" value="META"/>
    <property type="match status" value="1"/>
</dbReference>
<evidence type="ECO:0000313" key="3">
    <source>
        <dbReference type="Proteomes" id="UP000325141"/>
    </source>
</evidence>
<feature type="domain" description="DUF306" evidence="1">
    <location>
        <begin position="506"/>
        <end position="605"/>
    </location>
</feature>
<reference evidence="2 3" key="1">
    <citation type="submission" date="2019-09" db="EMBL/GenBank/DDBJ databases">
        <title>Genome sequence and assembly of Flavobacterium sp.</title>
        <authorList>
            <person name="Chhetri G."/>
        </authorList>
    </citation>
    <scope>NUCLEOTIDE SEQUENCE [LARGE SCALE GENOMIC DNA]</scope>
    <source>
        <strain evidence="2 3">SNL9</strain>
    </source>
</reference>
<accession>A0A5M6CH86</accession>
<gene>
    <name evidence="2" type="ORF">F0460_13095</name>
</gene>
<organism evidence="2 3">
    <name type="scientific">Paenimyroides baculatum</name>
    <dbReference type="NCBI Taxonomy" id="2608000"/>
    <lineage>
        <taxon>Bacteria</taxon>
        <taxon>Pseudomonadati</taxon>
        <taxon>Bacteroidota</taxon>
        <taxon>Flavobacteriia</taxon>
        <taxon>Flavobacteriales</taxon>
        <taxon>Flavobacteriaceae</taxon>
        <taxon>Paenimyroides</taxon>
    </lineage>
</organism>
<proteinExistence type="predicted"/>
<dbReference type="AlphaFoldDB" id="A0A5M6CH86"/>
<dbReference type="PANTHER" id="PTHR35580:SF1">
    <property type="entry name" value="PHYTASE-LIKE DOMAIN-CONTAINING PROTEIN"/>
    <property type="match status" value="1"/>
</dbReference>
<name>A0A5M6CH86_9FLAO</name>
<dbReference type="EMBL" id="VWSG01000011">
    <property type="protein sequence ID" value="KAA5532775.1"/>
    <property type="molecule type" value="Genomic_DNA"/>
</dbReference>
<dbReference type="SUPFAM" id="SSF101898">
    <property type="entry name" value="NHL repeat"/>
    <property type="match status" value="1"/>
</dbReference>
<dbReference type="RefSeq" id="WP_150013956.1">
    <property type="nucleotide sequence ID" value="NZ_VWSG01000011.1"/>
</dbReference>
<keyword evidence="3" id="KW-1185">Reference proteome</keyword>
<dbReference type="InterPro" id="IPR052918">
    <property type="entry name" value="Motility_Chemotaxis_Reg"/>
</dbReference>
<dbReference type="PANTHER" id="PTHR35580">
    <property type="entry name" value="CELL SURFACE GLYCOPROTEIN (S-LAYER PROTEIN)-LIKE PROTEIN"/>
    <property type="match status" value="1"/>
</dbReference>